<dbReference type="AlphaFoldDB" id="A0A951UL72"/>
<reference evidence="1" key="1">
    <citation type="submission" date="2021-05" db="EMBL/GenBank/DDBJ databases">
        <authorList>
            <person name="Pietrasiak N."/>
            <person name="Ward R."/>
            <person name="Stajich J.E."/>
            <person name="Kurbessoian T."/>
        </authorList>
    </citation>
    <scope>NUCLEOTIDE SEQUENCE</scope>
    <source>
        <strain evidence="1">JT2-VF2</strain>
    </source>
</reference>
<evidence type="ECO:0000313" key="2">
    <source>
        <dbReference type="Proteomes" id="UP000715781"/>
    </source>
</evidence>
<accession>A0A951UL72</accession>
<gene>
    <name evidence="1" type="ORF">KME32_33560</name>
</gene>
<proteinExistence type="predicted"/>
<reference evidence="1" key="2">
    <citation type="journal article" date="2022" name="Microbiol. Resour. Announc.">
        <title>Metagenome Sequencing to Explore Phylogenomics of Terrestrial Cyanobacteria.</title>
        <authorList>
            <person name="Ward R.D."/>
            <person name="Stajich J.E."/>
            <person name="Johansen J.R."/>
            <person name="Huntemann M."/>
            <person name="Clum A."/>
            <person name="Foster B."/>
            <person name="Foster B."/>
            <person name="Roux S."/>
            <person name="Palaniappan K."/>
            <person name="Varghese N."/>
            <person name="Mukherjee S."/>
            <person name="Reddy T.B.K."/>
            <person name="Daum C."/>
            <person name="Copeland A."/>
            <person name="Chen I.A."/>
            <person name="Ivanova N.N."/>
            <person name="Kyrpides N.C."/>
            <person name="Shapiro N."/>
            <person name="Eloe-Fadrosh E.A."/>
            <person name="Pietrasiak N."/>
        </authorList>
    </citation>
    <scope>NUCLEOTIDE SEQUENCE</scope>
    <source>
        <strain evidence="1">JT2-VF2</strain>
    </source>
</reference>
<sequence length="224" mass="24712">MNTRNYGQAKLKDHIYGTAPGALNTMAKLFAVSSEDFRKAVYGDQETIKKIADMARLSEVAKTNLPKALESYRQIIETTGNYNQALTELVKLTQQHGTQTMKAIYSARQGEQRMGNELQELAVANVNTSTTEATRHAQRMSLIQIEGTTADLMAVAKYQADLAKAANKVPDAQDAADLAYEKAVATALWAQGSEAKTDRIPKPNYHRTAGLSRVWQGFRRTMGL</sequence>
<name>A0A951UL72_9NOST</name>
<dbReference type="EMBL" id="JAHHHN010000052">
    <property type="protein sequence ID" value="MBW4565925.1"/>
    <property type="molecule type" value="Genomic_DNA"/>
</dbReference>
<dbReference type="Proteomes" id="UP000715781">
    <property type="component" value="Unassembled WGS sequence"/>
</dbReference>
<evidence type="ECO:0000313" key="1">
    <source>
        <dbReference type="EMBL" id="MBW4565925.1"/>
    </source>
</evidence>
<protein>
    <submittedName>
        <fullName evidence="1">Uncharacterized protein</fullName>
    </submittedName>
</protein>
<comment type="caution">
    <text evidence="1">The sequence shown here is derived from an EMBL/GenBank/DDBJ whole genome shotgun (WGS) entry which is preliminary data.</text>
</comment>
<organism evidence="1 2">
    <name type="scientific">Mojavia pulchra JT2-VF2</name>
    <dbReference type="NCBI Taxonomy" id="287848"/>
    <lineage>
        <taxon>Bacteria</taxon>
        <taxon>Bacillati</taxon>
        <taxon>Cyanobacteriota</taxon>
        <taxon>Cyanophyceae</taxon>
        <taxon>Nostocales</taxon>
        <taxon>Nostocaceae</taxon>
    </lineage>
</organism>